<accession>A0ABW3GRW1</accession>
<dbReference type="InterPro" id="IPR013805">
    <property type="entry name" value="GrpE_CC"/>
</dbReference>
<keyword evidence="2 3" id="KW-0143">Chaperone</keyword>
<evidence type="ECO:0000256" key="1">
    <source>
        <dbReference type="ARBA" id="ARBA00009054"/>
    </source>
</evidence>
<organism evidence="6 7">
    <name type="scientific">Psychroflexus salinarum</name>
    <dbReference type="NCBI Taxonomy" id="546024"/>
    <lineage>
        <taxon>Bacteria</taxon>
        <taxon>Pseudomonadati</taxon>
        <taxon>Bacteroidota</taxon>
        <taxon>Flavobacteriia</taxon>
        <taxon>Flavobacteriales</taxon>
        <taxon>Flavobacteriaceae</taxon>
        <taxon>Psychroflexus</taxon>
    </lineage>
</organism>
<dbReference type="InterPro" id="IPR000740">
    <property type="entry name" value="GrpE"/>
</dbReference>
<evidence type="ECO:0000313" key="6">
    <source>
        <dbReference type="EMBL" id="MFD0933369.1"/>
    </source>
</evidence>
<keyword evidence="3" id="KW-0346">Stress response</keyword>
<feature type="compositionally biased region" description="Low complexity" evidence="5">
    <location>
        <begin position="25"/>
        <end position="35"/>
    </location>
</feature>
<dbReference type="PRINTS" id="PR00773">
    <property type="entry name" value="GRPEPROTEIN"/>
</dbReference>
<reference evidence="7" key="1">
    <citation type="journal article" date="2019" name="Int. J. Syst. Evol. Microbiol.">
        <title>The Global Catalogue of Microorganisms (GCM) 10K type strain sequencing project: providing services to taxonomists for standard genome sequencing and annotation.</title>
        <authorList>
            <consortium name="The Broad Institute Genomics Platform"/>
            <consortium name="The Broad Institute Genome Sequencing Center for Infectious Disease"/>
            <person name="Wu L."/>
            <person name="Ma J."/>
        </authorList>
    </citation>
    <scope>NUCLEOTIDE SEQUENCE [LARGE SCALE GENOMIC DNA]</scope>
    <source>
        <strain evidence="7">CCUG 56752</strain>
    </source>
</reference>
<dbReference type="SUPFAM" id="SSF58014">
    <property type="entry name" value="Coiled-coil domain of nucleotide exchange factor GrpE"/>
    <property type="match status" value="1"/>
</dbReference>
<evidence type="ECO:0000313" key="7">
    <source>
        <dbReference type="Proteomes" id="UP001597049"/>
    </source>
</evidence>
<feature type="region of interest" description="Disordered" evidence="5">
    <location>
        <begin position="1"/>
        <end position="60"/>
    </location>
</feature>
<evidence type="ECO:0000256" key="5">
    <source>
        <dbReference type="SAM" id="MobiDB-lite"/>
    </source>
</evidence>
<dbReference type="Proteomes" id="UP001597049">
    <property type="component" value="Unassembled WGS sequence"/>
</dbReference>
<evidence type="ECO:0000256" key="2">
    <source>
        <dbReference type="ARBA" id="ARBA00023186"/>
    </source>
</evidence>
<name>A0ABW3GRW1_9FLAO</name>
<evidence type="ECO:0000256" key="4">
    <source>
        <dbReference type="RuleBase" id="RU004478"/>
    </source>
</evidence>
<comment type="caution">
    <text evidence="6">The sequence shown here is derived from an EMBL/GenBank/DDBJ whole genome shotgun (WGS) entry which is preliminary data.</text>
</comment>
<dbReference type="InterPro" id="IPR009012">
    <property type="entry name" value="GrpE_head"/>
</dbReference>
<comment type="function">
    <text evidence="3">Participates actively in the response to hyperosmotic and heat shock by preventing the aggregation of stress-denatured proteins, in association with DnaK and GrpE. It is the nucleotide exchange factor for DnaK and may function as a thermosensor. Unfolded proteins bind initially to DnaJ; upon interaction with the DnaJ-bound protein, DnaK hydrolyzes its bound ATP, resulting in the formation of a stable complex. GrpE releases ADP from DnaK; ATP binding to DnaK triggers the release of the substrate protein, thus completing the reaction cycle. Several rounds of ATP-dependent interactions between DnaJ, DnaK and GrpE are required for fully efficient folding.</text>
</comment>
<keyword evidence="7" id="KW-1185">Reference proteome</keyword>
<feature type="compositionally biased region" description="Basic and acidic residues" evidence="5">
    <location>
        <begin position="1"/>
        <end position="24"/>
    </location>
</feature>
<dbReference type="RefSeq" id="WP_379658669.1">
    <property type="nucleotide sequence ID" value="NZ_JBHTIV010000023.1"/>
</dbReference>
<feature type="compositionally biased region" description="Basic and acidic residues" evidence="5">
    <location>
        <begin position="50"/>
        <end position="60"/>
    </location>
</feature>
<dbReference type="PANTHER" id="PTHR21237">
    <property type="entry name" value="GRPE PROTEIN"/>
    <property type="match status" value="1"/>
</dbReference>
<evidence type="ECO:0000256" key="3">
    <source>
        <dbReference type="HAMAP-Rule" id="MF_01151"/>
    </source>
</evidence>
<comment type="subcellular location">
    <subcellularLocation>
        <location evidence="3">Cytoplasm</location>
    </subcellularLocation>
</comment>
<proteinExistence type="inferred from homology"/>
<comment type="subunit">
    <text evidence="3">Homodimer.</text>
</comment>
<dbReference type="Gene3D" id="2.30.22.10">
    <property type="entry name" value="Head domain of nucleotide exchange factor GrpE"/>
    <property type="match status" value="1"/>
</dbReference>
<dbReference type="SUPFAM" id="SSF51064">
    <property type="entry name" value="Head domain of nucleotide exchange factor GrpE"/>
    <property type="match status" value="1"/>
</dbReference>
<dbReference type="PANTHER" id="PTHR21237:SF23">
    <property type="entry name" value="GRPE PROTEIN HOMOLOG, MITOCHONDRIAL"/>
    <property type="match status" value="1"/>
</dbReference>
<dbReference type="CDD" id="cd00446">
    <property type="entry name" value="GrpE"/>
    <property type="match status" value="1"/>
</dbReference>
<protein>
    <recommendedName>
        <fullName evidence="3">Protein GrpE</fullName>
    </recommendedName>
    <alternativeName>
        <fullName evidence="3">HSP-70 cofactor</fullName>
    </alternativeName>
</protein>
<dbReference type="Pfam" id="PF01025">
    <property type="entry name" value="GrpE"/>
    <property type="match status" value="1"/>
</dbReference>
<comment type="similarity">
    <text evidence="1 3 4">Belongs to the GrpE family.</text>
</comment>
<gene>
    <name evidence="3" type="primary">grpE</name>
    <name evidence="6" type="ORF">ACFQ0R_12260</name>
</gene>
<dbReference type="Gene3D" id="3.90.20.20">
    <property type="match status" value="1"/>
</dbReference>
<dbReference type="HAMAP" id="MF_01151">
    <property type="entry name" value="GrpE"/>
    <property type="match status" value="1"/>
</dbReference>
<dbReference type="EMBL" id="JBHTIV010000023">
    <property type="protein sequence ID" value="MFD0933369.1"/>
    <property type="molecule type" value="Genomic_DNA"/>
</dbReference>
<sequence>MSKKNIKSEEKEPAEAKANEKQTETSESQNEETSSADSQNNSNAEVPEVELSKEEQLQQELDAKDDKYLRLFAEFENYKRRTSKERIELFKTASQDVMQSMLPVLDDFDRAMLEIKKSDDKPLVEGIELINNKLRETLKNKGLEVMSVKAGDAFDSELHEAITQIAAPSDDMKGKIVDVVEKGYTLGERIIRYPKVVTGK</sequence>
<keyword evidence="3" id="KW-0963">Cytoplasm</keyword>